<reference evidence="2" key="2">
    <citation type="submission" date="2021-09" db="EMBL/GenBank/DDBJ databases">
        <authorList>
            <person name="Gilroy R."/>
        </authorList>
    </citation>
    <scope>NUCLEOTIDE SEQUENCE</scope>
    <source>
        <strain evidence="2">CHK124-7917</strain>
    </source>
</reference>
<gene>
    <name evidence="2" type="ORF">K8U72_10205</name>
</gene>
<dbReference type="AlphaFoldDB" id="A0A921KMB4"/>
<accession>A0A921KMB4</accession>
<name>A0A921KMB4_9ACTN</name>
<organism evidence="2 3">
    <name type="scientific">Thermophilibacter provencensis</name>
    <dbReference type="NCBI Taxonomy" id="1852386"/>
    <lineage>
        <taxon>Bacteria</taxon>
        <taxon>Bacillati</taxon>
        <taxon>Actinomycetota</taxon>
        <taxon>Coriobacteriia</taxon>
        <taxon>Coriobacteriales</taxon>
        <taxon>Atopobiaceae</taxon>
        <taxon>Thermophilibacter</taxon>
    </lineage>
</organism>
<sequence>MGYGAMREREVWWLCPECGAAWRATVDARRAGAACPVCGHATAGTPAA</sequence>
<dbReference type="InterPro" id="IPR025487">
    <property type="entry name" value="DUF4379"/>
</dbReference>
<dbReference type="Pfam" id="PF14311">
    <property type="entry name" value="DUF4379"/>
    <property type="match status" value="1"/>
</dbReference>
<dbReference type="RefSeq" id="WP_274959699.1">
    <property type="nucleotide sequence ID" value="NZ_DYWQ01000156.1"/>
</dbReference>
<comment type="caution">
    <text evidence="2">The sequence shown here is derived from an EMBL/GenBank/DDBJ whole genome shotgun (WGS) entry which is preliminary data.</text>
</comment>
<reference evidence="2" key="1">
    <citation type="journal article" date="2021" name="PeerJ">
        <title>Extensive microbial diversity within the chicken gut microbiome revealed by metagenomics and culture.</title>
        <authorList>
            <person name="Gilroy R."/>
            <person name="Ravi A."/>
            <person name="Getino M."/>
            <person name="Pursley I."/>
            <person name="Horton D.L."/>
            <person name="Alikhan N.F."/>
            <person name="Baker D."/>
            <person name="Gharbi K."/>
            <person name="Hall N."/>
            <person name="Watson M."/>
            <person name="Adriaenssens E.M."/>
            <person name="Foster-Nyarko E."/>
            <person name="Jarju S."/>
            <person name="Secka A."/>
            <person name="Antonio M."/>
            <person name="Oren A."/>
            <person name="Chaudhuri R.R."/>
            <person name="La Ragione R."/>
            <person name="Hildebrand F."/>
            <person name="Pallen M.J."/>
        </authorList>
    </citation>
    <scope>NUCLEOTIDE SEQUENCE</scope>
    <source>
        <strain evidence="2">CHK124-7917</strain>
    </source>
</reference>
<evidence type="ECO:0000313" key="3">
    <source>
        <dbReference type="Proteomes" id="UP000697330"/>
    </source>
</evidence>
<dbReference type="EMBL" id="DYWQ01000156">
    <property type="protein sequence ID" value="HJF46133.1"/>
    <property type="molecule type" value="Genomic_DNA"/>
</dbReference>
<evidence type="ECO:0000313" key="2">
    <source>
        <dbReference type="EMBL" id="HJF46133.1"/>
    </source>
</evidence>
<protein>
    <submittedName>
        <fullName evidence="2">Zinc-ribbon domain-containing protein</fullName>
    </submittedName>
</protein>
<dbReference type="Proteomes" id="UP000697330">
    <property type="component" value="Unassembled WGS sequence"/>
</dbReference>
<evidence type="ECO:0000259" key="1">
    <source>
        <dbReference type="Pfam" id="PF14311"/>
    </source>
</evidence>
<feature type="domain" description="Treble clef zinc finger" evidence="1">
    <location>
        <begin position="8"/>
        <end position="39"/>
    </location>
</feature>
<proteinExistence type="predicted"/>